<keyword evidence="4 9" id="KW-0269">Exonuclease</keyword>
<keyword evidence="7 9" id="KW-0051">Antiviral defense</keyword>
<dbReference type="EMBL" id="JAGGLL010000021">
    <property type="protein sequence ID" value="MBP2022934.1"/>
    <property type="molecule type" value="Genomic_DNA"/>
</dbReference>
<accession>A0ABS4K579</accession>
<keyword evidence="1 9" id="KW-0540">Nuclease</keyword>
<dbReference type="InterPro" id="IPR022765">
    <property type="entry name" value="Dna2/Cas4_DUF83"/>
</dbReference>
<evidence type="ECO:0000259" key="10">
    <source>
        <dbReference type="Pfam" id="PF01930"/>
    </source>
</evidence>
<dbReference type="InterPro" id="IPR013343">
    <property type="entry name" value="CRISPR-assoc_prot_Cas4"/>
</dbReference>
<evidence type="ECO:0000256" key="2">
    <source>
        <dbReference type="ARBA" id="ARBA00022723"/>
    </source>
</evidence>
<organism evidence="11 12">
    <name type="scientific">Clostridium punense</name>
    <dbReference type="NCBI Taxonomy" id="1054297"/>
    <lineage>
        <taxon>Bacteria</taxon>
        <taxon>Bacillati</taxon>
        <taxon>Bacillota</taxon>
        <taxon>Clostridia</taxon>
        <taxon>Eubacteriales</taxon>
        <taxon>Clostridiaceae</taxon>
        <taxon>Clostridium</taxon>
    </lineage>
</organism>
<feature type="domain" description="DUF83" evidence="10">
    <location>
        <begin position="4"/>
        <end position="164"/>
    </location>
</feature>
<evidence type="ECO:0000256" key="3">
    <source>
        <dbReference type="ARBA" id="ARBA00022801"/>
    </source>
</evidence>
<evidence type="ECO:0000256" key="4">
    <source>
        <dbReference type="ARBA" id="ARBA00022839"/>
    </source>
</evidence>
<dbReference type="EC" id="3.1.12.1" evidence="9"/>
<keyword evidence="8 9" id="KW-0464">Manganese</keyword>
<keyword evidence="2 9" id="KW-0479">Metal-binding</keyword>
<evidence type="ECO:0000256" key="5">
    <source>
        <dbReference type="ARBA" id="ARBA00023004"/>
    </source>
</evidence>
<evidence type="ECO:0000256" key="8">
    <source>
        <dbReference type="ARBA" id="ARBA00023211"/>
    </source>
</evidence>
<proteinExistence type="inferred from homology"/>
<protein>
    <recommendedName>
        <fullName evidence="9">CRISPR-associated exonuclease Cas4</fullName>
        <ecNumber evidence="9">3.1.12.1</ecNumber>
    </recommendedName>
</protein>
<reference evidence="11 12" key="1">
    <citation type="submission" date="2021-03" db="EMBL/GenBank/DDBJ databases">
        <title>Genomic Encyclopedia of Type Strains, Phase IV (KMG-IV): sequencing the most valuable type-strain genomes for metagenomic binning, comparative biology and taxonomic classification.</title>
        <authorList>
            <person name="Goeker M."/>
        </authorList>
    </citation>
    <scope>NUCLEOTIDE SEQUENCE [LARGE SCALE GENOMIC DNA]</scope>
    <source>
        <strain evidence="11 12">DSM 28650</strain>
    </source>
</reference>
<comment type="cofactor">
    <cofactor evidence="9">
        <name>iron-sulfur cluster</name>
        <dbReference type="ChEBI" id="CHEBI:30408"/>
    </cofactor>
</comment>
<dbReference type="RefSeq" id="WP_021283467.1">
    <property type="nucleotide sequence ID" value="NZ_JAGGLL010000021.1"/>
</dbReference>
<keyword evidence="12" id="KW-1185">Reference proteome</keyword>
<keyword evidence="6 9" id="KW-0411">Iron-sulfur</keyword>
<dbReference type="GO" id="GO:0004527">
    <property type="term" value="F:exonuclease activity"/>
    <property type="evidence" value="ECO:0007669"/>
    <property type="project" value="UniProtKB-KW"/>
</dbReference>
<evidence type="ECO:0000313" key="11">
    <source>
        <dbReference type="EMBL" id="MBP2022934.1"/>
    </source>
</evidence>
<comment type="caution">
    <text evidence="11">The sequence shown here is derived from an EMBL/GenBank/DDBJ whole genome shotgun (WGS) entry which is preliminary data.</text>
</comment>
<keyword evidence="3 9" id="KW-0378">Hydrolase</keyword>
<keyword evidence="5 9" id="KW-0408">Iron</keyword>
<evidence type="ECO:0000256" key="9">
    <source>
        <dbReference type="RuleBase" id="RU365022"/>
    </source>
</evidence>
<dbReference type="Pfam" id="PF01930">
    <property type="entry name" value="Cas_Cas4"/>
    <property type="match status" value="1"/>
</dbReference>
<dbReference type="NCBIfam" id="TIGR00372">
    <property type="entry name" value="cas4"/>
    <property type="match status" value="1"/>
</dbReference>
<dbReference type="Proteomes" id="UP001519308">
    <property type="component" value="Unassembled WGS sequence"/>
</dbReference>
<dbReference type="InterPro" id="IPR011604">
    <property type="entry name" value="PDDEXK-like_dom_sf"/>
</dbReference>
<evidence type="ECO:0000256" key="1">
    <source>
        <dbReference type="ARBA" id="ARBA00022722"/>
    </source>
</evidence>
<evidence type="ECO:0000256" key="7">
    <source>
        <dbReference type="ARBA" id="ARBA00023118"/>
    </source>
</evidence>
<gene>
    <name evidence="11" type="ORF">J2Z44_002759</name>
</gene>
<comment type="cofactor">
    <cofactor evidence="9">
        <name>Mg(2+)</name>
        <dbReference type="ChEBI" id="CHEBI:18420"/>
    </cofactor>
    <cofactor evidence="9">
        <name>Mn(2+)</name>
        <dbReference type="ChEBI" id="CHEBI:29035"/>
    </cofactor>
    <text evidence="9">Mg(2+) or Mn(2+) required for ssDNA cleavage activity.</text>
</comment>
<comment type="similarity">
    <text evidence="9">Belongs to the CRISPR-associated exonuclease Cas4 family.</text>
</comment>
<dbReference type="PANTHER" id="PTHR37168">
    <property type="entry name" value="CRISPR-ASSOCIATED EXONUCLEASE CAS4"/>
    <property type="match status" value="1"/>
</dbReference>
<name>A0ABS4K579_9CLOT</name>
<evidence type="ECO:0000256" key="6">
    <source>
        <dbReference type="ARBA" id="ARBA00023014"/>
    </source>
</evidence>
<dbReference type="Gene3D" id="3.90.320.10">
    <property type="match status" value="1"/>
</dbReference>
<dbReference type="PANTHER" id="PTHR37168:SF2">
    <property type="entry name" value="CRISPR-ASSOCIATED EXONUCLEASE CAS4"/>
    <property type="match status" value="1"/>
</dbReference>
<sequence>MKVNGTLINYFFHCKRQCWFHGNRINLEDNSEDVKIGKAIHEEKKEKSKNSEITIDNIKIDKLTEEYLIEIKKSDADVEAAKWQLLLYLKVLKDKGIERKGKLEFVEKNKTANKVIYVEITEDNYKQLNEIIEDIEALLDREKAPEVINEAKCKKCSYYEYCYI</sequence>
<comment type="function">
    <text evidence="9">CRISPR (clustered regularly interspaced short palindromic repeat) is an adaptive immune system that provides protection against mobile genetic elements (viruses, transposable elements and conjugative plasmids). CRISPR clusters contain sequences complementary to antecedent mobile elements and target invading nucleic acids. CRISPR clusters are transcribed and processed into CRISPR RNA (crRNA).</text>
</comment>
<evidence type="ECO:0000313" key="12">
    <source>
        <dbReference type="Proteomes" id="UP001519308"/>
    </source>
</evidence>